<accession>A0A1Z4KI27</accession>
<name>A0A1Z4KI27_ANAVA</name>
<protein>
    <submittedName>
        <fullName evidence="1">Uncharacterized protein</fullName>
    </submittedName>
</protein>
<evidence type="ECO:0000313" key="2">
    <source>
        <dbReference type="Proteomes" id="UP000217507"/>
    </source>
</evidence>
<proteinExistence type="predicted"/>
<evidence type="ECO:0000313" key="1">
    <source>
        <dbReference type="EMBL" id="BAY68630.1"/>
    </source>
</evidence>
<sequence length="72" mass="8741">METSKFTTQRDNTQLETIDIAVKPQSINRREFMKLPLEERRRILAEQAEQMLLHYQQDKEWQELETGDLLDY</sequence>
<dbReference type="Proteomes" id="UP000217507">
    <property type="component" value="Chromosome"/>
</dbReference>
<organism evidence="1 2">
    <name type="scientific">Trichormus variabilis NIES-23</name>
    <dbReference type="NCBI Taxonomy" id="1973479"/>
    <lineage>
        <taxon>Bacteria</taxon>
        <taxon>Bacillati</taxon>
        <taxon>Cyanobacteriota</taxon>
        <taxon>Cyanophyceae</taxon>
        <taxon>Nostocales</taxon>
        <taxon>Nostocaceae</taxon>
        <taxon>Trichormus</taxon>
    </lineage>
</organism>
<gene>
    <name evidence="1" type="ORF">NIES23_14180</name>
</gene>
<dbReference type="EMBL" id="AP018216">
    <property type="protein sequence ID" value="BAY68630.1"/>
    <property type="molecule type" value="Genomic_DNA"/>
</dbReference>
<dbReference type="AlphaFoldDB" id="A0A1Z4KI27"/>
<reference evidence="1 2" key="1">
    <citation type="submission" date="2017-06" db="EMBL/GenBank/DDBJ databases">
        <title>Genome sequencing of cyanobaciteial culture collection at National Institute for Environmental Studies (NIES).</title>
        <authorList>
            <person name="Hirose Y."/>
            <person name="Shimura Y."/>
            <person name="Fujisawa T."/>
            <person name="Nakamura Y."/>
            <person name="Kawachi M."/>
        </authorList>
    </citation>
    <scope>NUCLEOTIDE SEQUENCE [LARGE SCALE GENOMIC DNA]</scope>
    <source>
        <strain evidence="1 2">NIES-23</strain>
    </source>
</reference>